<accession>A0ABV4CTE4</accession>
<comment type="caution">
    <text evidence="1">The sequence shown here is derived from an EMBL/GenBank/DDBJ whole genome shotgun (WGS) entry which is preliminary data.</text>
</comment>
<proteinExistence type="predicted"/>
<organism evidence="1 2">
    <name type="scientific">Heminiphilus faecis</name>
    <dbReference type="NCBI Taxonomy" id="2601703"/>
    <lineage>
        <taxon>Bacteria</taxon>
        <taxon>Pseudomonadati</taxon>
        <taxon>Bacteroidota</taxon>
        <taxon>Bacteroidia</taxon>
        <taxon>Bacteroidales</taxon>
        <taxon>Muribaculaceae</taxon>
        <taxon>Heminiphilus</taxon>
    </lineage>
</organism>
<keyword evidence="2" id="KW-1185">Reference proteome</keyword>
<dbReference type="Proteomes" id="UP001565200">
    <property type="component" value="Unassembled WGS sequence"/>
</dbReference>
<gene>
    <name evidence="1" type="ORF">AAK873_03365</name>
</gene>
<dbReference type="RefSeq" id="WP_121699625.1">
    <property type="nucleotide sequence ID" value="NZ_JBCLPP010000006.1"/>
</dbReference>
<sequence length="219" mass="26286">MEKILIFLVMIISSVNSFGQQFEYTLDERALMNRYFAIMAQAFINLGDEDVLQALFEPCEPSIEIRCRLSKKEGLKLVNVRFRHFDKVPDKYKQKDWYNILGLDCKEQIIRNISDNNDKRHASARDSIVGSWFDEIKRITMNHDTIYCIATYEWIRFKKEYVDTHFDNHIVPYTVHPLRSEEFKDVYRNNRLNIKKLQQWINKTFANKPKRVVFQNHEP</sequence>
<name>A0ABV4CTE4_9BACT</name>
<evidence type="ECO:0000313" key="2">
    <source>
        <dbReference type="Proteomes" id="UP001565200"/>
    </source>
</evidence>
<reference evidence="1 2" key="1">
    <citation type="submission" date="2024-03" db="EMBL/GenBank/DDBJ databases">
        <title>Mouse gut bacterial collection (mGBC) of GemPharmatech.</title>
        <authorList>
            <person name="He Y."/>
            <person name="Dong L."/>
            <person name="Wu D."/>
            <person name="Gao X."/>
            <person name="Lin Z."/>
        </authorList>
    </citation>
    <scope>NUCLEOTIDE SEQUENCE [LARGE SCALE GENOMIC DNA]</scope>
    <source>
        <strain evidence="1 2">54-13</strain>
    </source>
</reference>
<protein>
    <submittedName>
        <fullName evidence="1">Uncharacterized protein</fullName>
    </submittedName>
</protein>
<dbReference type="EMBL" id="JBCLPP010000006">
    <property type="protein sequence ID" value="MEY8244658.1"/>
    <property type="molecule type" value="Genomic_DNA"/>
</dbReference>
<evidence type="ECO:0000313" key="1">
    <source>
        <dbReference type="EMBL" id="MEY8244658.1"/>
    </source>
</evidence>